<evidence type="ECO:0000259" key="4">
    <source>
        <dbReference type="PROSITE" id="PS50018"/>
    </source>
</evidence>
<evidence type="ECO:0000256" key="2">
    <source>
        <dbReference type="ARBA" id="ARBA00022553"/>
    </source>
</evidence>
<dbReference type="RefSeq" id="XP_002555724.1">
    <property type="nucleotide sequence ID" value="XM_002555678.1"/>
</dbReference>
<feature type="compositionally biased region" description="Polar residues" evidence="3">
    <location>
        <begin position="451"/>
        <end position="463"/>
    </location>
</feature>
<evidence type="ECO:0000256" key="3">
    <source>
        <dbReference type="SAM" id="MobiDB-lite"/>
    </source>
</evidence>
<dbReference type="InterPro" id="IPR008936">
    <property type="entry name" value="Rho_GTPase_activation_prot"/>
</dbReference>
<dbReference type="eggNOG" id="KOG1826">
    <property type="taxonomic scope" value="Eukaryota"/>
</dbReference>
<gene>
    <name evidence="5" type="ordered locus">KLTH0G15884g</name>
</gene>
<dbReference type="InterPro" id="IPR039360">
    <property type="entry name" value="Ras_GTPase"/>
</dbReference>
<dbReference type="InterPro" id="IPR036865">
    <property type="entry name" value="CRAL-TRIO_dom_sf"/>
</dbReference>
<dbReference type="OMA" id="CPANDID"/>
<feature type="compositionally biased region" description="Low complexity" evidence="3">
    <location>
        <begin position="356"/>
        <end position="380"/>
    </location>
</feature>
<feature type="compositionally biased region" description="Low complexity" evidence="3">
    <location>
        <begin position="762"/>
        <end position="779"/>
    </location>
</feature>
<feature type="domain" description="Ras-GAP" evidence="4">
    <location>
        <begin position="1495"/>
        <end position="1684"/>
    </location>
</feature>
<keyword evidence="6" id="KW-1185">Reference proteome</keyword>
<feature type="compositionally biased region" description="Low complexity" evidence="3">
    <location>
        <begin position="724"/>
        <end position="737"/>
    </location>
</feature>
<feature type="region of interest" description="Disordered" evidence="3">
    <location>
        <begin position="712"/>
        <end position="830"/>
    </location>
</feature>
<dbReference type="InParanoid" id="C5DNC6"/>
<dbReference type="CDD" id="cd05392">
    <property type="entry name" value="RasGAP_Neurofibromin_like"/>
    <property type="match status" value="1"/>
</dbReference>
<keyword evidence="1" id="KW-0343">GTPase activation</keyword>
<dbReference type="GO" id="GO:0005096">
    <property type="term" value="F:GTPase activator activity"/>
    <property type="evidence" value="ECO:0007669"/>
    <property type="project" value="UniProtKB-KW"/>
</dbReference>
<dbReference type="GeneID" id="8294010"/>
<dbReference type="PANTHER" id="PTHR10194">
    <property type="entry name" value="RAS GTPASE-ACTIVATING PROTEINS"/>
    <property type="match status" value="1"/>
</dbReference>
<evidence type="ECO:0000313" key="5">
    <source>
        <dbReference type="EMBL" id="CAR25287.1"/>
    </source>
</evidence>
<name>C5DNC6_LACTC</name>
<protein>
    <submittedName>
        <fullName evidence="5">KLTH0G15884p</fullName>
    </submittedName>
</protein>
<dbReference type="Pfam" id="PF00616">
    <property type="entry name" value="RasGAP"/>
    <property type="match status" value="1"/>
</dbReference>
<dbReference type="STRING" id="559295.C5DNC6"/>
<evidence type="ECO:0000256" key="1">
    <source>
        <dbReference type="ARBA" id="ARBA00022468"/>
    </source>
</evidence>
<reference evidence="5 6" key="1">
    <citation type="journal article" date="2009" name="Genome Res.">
        <title>Comparative genomics of protoploid Saccharomycetaceae.</title>
        <authorList>
            <consortium name="The Genolevures Consortium"/>
            <person name="Souciet J.-L."/>
            <person name="Dujon B."/>
            <person name="Gaillardin C."/>
            <person name="Johnston M."/>
            <person name="Baret P.V."/>
            <person name="Cliften P."/>
            <person name="Sherman D.J."/>
            <person name="Weissenbach J."/>
            <person name="Westhof E."/>
            <person name="Wincker P."/>
            <person name="Jubin C."/>
            <person name="Poulain J."/>
            <person name="Barbe V."/>
            <person name="Segurens B."/>
            <person name="Artiguenave F."/>
            <person name="Anthouard V."/>
            <person name="Vacherie B."/>
            <person name="Val M.-E."/>
            <person name="Fulton R.S."/>
            <person name="Minx P."/>
            <person name="Wilson R."/>
            <person name="Durrens P."/>
            <person name="Jean G."/>
            <person name="Marck C."/>
            <person name="Martin T."/>
            <person name="Nikolski M."/>
            <person name="Rolland T."/>
            <person name="Seret M.-L."/>
            <person name="Casaregola S."/>
            <person name="Despons L."/>
            <person name="Fairhead C."/>
            <person name="Fischer G."/>
            <person name="Lafontaine I."/>
            <person name="Leh V."/>
            <person name="Lemaire M."/>
            <person name="de Montigny J."/>
            <person name="Neuveglise C."/>
            <person name="Thierry A."/>
            <person name="Blanc-Lenfle I."/>
            <person name="Bleykasten C."/>
            <person name="Diffels J."/>
            <person name="Fritsch E."/>
            <person name="Frangeul L."/>
            <person name="Goeffon A."/>
            <person name="Jauniaux N."/>
            <person name="Kachouri-Lafond R."/>
            <person name="Payen C."/>
            <person name="Potier S."/>
            <person name="Pribylova L."/>
            <person name="Ozanne C."/>
            <person name="Richard G.-F."/>
            <person name="Sacerdot C."/>
            <person name="Straub M.-L."/>
            <person name="Talla E."/>
        </authorList>
    </citation>
    <scope>NUCLEOTIDE SEQUENCE [LARGE SCALE GENOMIC DNA]</scope>
    <source>
        <strain evidence="6">ATCC 56472 / CBS 6340 / NRRL Y-8284</strain>
    </source>
</reference>
<dbReference type="PROSITE" id="PS00509">
    <property type="entry name" value="RAS_GTPASE_ACTIV_1"/>
    <property type="match status" value="1"/>
</dbReference>
<dbReference type="OrthoDB" id="28245at2759"/>
<dbReference type="Proteomes" id="UP000002036">
    <property type="component" value="Chromosome G"/>
</dbReference>
<evidence type="ECO:0000313" key="6">
    <source>
        <dbReference type="Proteomes" id="UP000002036"/>
    </source>
</evidence>
<dbReference type="SUPFAM" id="SSF48350">
    <property type="entry name" value="GTPase activation domain, GAP"/>
    <property type="match status" value="1"/>
</dbReference>
<feature type="region of interest" description="Disordered" evidence="3">
    <location>
        <begin position="451"/>
        <end position="483"/>
    </location>
</feature>
<proteinExistence type="predicted"/>
<dbReference type="GO" id="GO:0007165">
    <property type="term" value="P:signal transduction"/>
    <property type="evidence" value="ECO:0007669"/>
    <property type="project" value="UniProtKB-ARBA"/>
</dbReference>
<dbReference type="InterPro" id="IPR023152">
    <property type="entry name" value="RasGAP_CS"/>
</dbReference>
<feature type="compositionally biased region" description="Basic and acidic residues" evidence="3">
    <location>
        <begin position="738"/>
        <end position="753"/>
    </location>
</feature>
<dbReference type="FunCoup" id="C5DNC6">
    <property type="interactions" value="206"/>
</dbReference>
<dbReference type="PROSITE" id="PS50018">
    <property type="entry name" value="RAS_GTPASE_ACTIV_2"/>
    <property type="match status" value="1"/>
</dbReference>
<dbReference type="SMART" id="SM00323">
    <property type="entry name" value="RasGAP"/>
    <property type="match status" value="1"/>
</dbReference>
<sequence>MSASLARFTYELIFNILPVKSGGNGTGEVESDPFFNNCRTLLFNLSTTYSVEFAIEETLRLIEVITKQQKTSALSEKALISLLVLLRLLSDIAETCWKDEDIRQMPQAHNYLDQEENISKSVAGFSTQRLCFHNARPKAVSSATAQKFIKALSRLKLSFGTARLSKRNSSSQYNPQNSPVSSSKNDAIFADQEQPILFKAVGTNVEYLCCFASAANPNEFSEFITSTIINPLASNHRASEGDATQYLELFSSYYITPSNLPRFLQTTSKILDHLKKTAYQEPMLMYSSQALMTWVLSRPNEYVAVMNDIKDSKDENTHAVCKCTSNLFDEMHSNFNVSYLLTITASSNAAIAEYKNSPSSSDVPSPVSSSGNSSYFSPDPIGTKRSRADSDSTNSCLSADYLNFSAMMGILFQGEEAANLAILRFLIVMLLFQPGIFEEMNLISFKHIPDEQNTSNDESLCRSNTEEEKRKPQSQLSKLRQSNHRKLQTLKFPSFTSGSKKVKFLSTLIKNINGSQIVSDTSLLDTLRSLVVLFRIASAIHLADTESPIVSFSRRLLFVVGDSLQLCEASQGKKNPVIARCLARNPTSHTRLHIAFFAPALILDPTSFITRLTQFTQNKHSGFKHLRTLTEGFKMFFRIPNIPKLYLETVLRSTDFFKKTLVEMSDVILAASQYFSDNMSSIVEGVLNGSMKNDFEESIYPSIPTAALHPQILRNSPNKGDALSTTSSSSVSSGASSHGEKRSNSKGAGDKPEILAPHARRASGSSFTASSRSSKPSSSEGEKPMHGVRSQLENLHKNVKSPLRFSRSREPSNESLHPTPLQTTNFKASSDTPPIVTHNLTFTDLADARVTLVNIISVYRRMIQYYFVSLDGAEPTKVSEDYSLLIKPLFVGLIDDQPAVQETAKSFAAIIALYALKLENDKSCEQMQLVLYKGAAYLVTLISTTLFNLNLSDSKREQLLDVVLKYLDVRLRLKSCLDRETLQKIEGDTFKLLHGAIGRALFASLYSHEPRIHVLLKACFKNFLRELDSHDKMMGNTQETEKYNKNFFYSMCKDNYVSSGAVAFQRRLRSDILKYVEFPDKMLFDTLNLMYNQWVAFGQRSHLNSTEASHFRNLAGIIAASCGVFLTIDSQVLKESPYIANMQQEVSELVDYFLSMQCLWLNDSDLLTRENSKDIISTELHPLAFKLLFKNLKKRVDDLEDLDLTISENDSSFLLLEQVILILRTMLEREDSKGELILVSLEILSLVNQLFKIVGDINHESTRYYKAIIHLSKMLRSFENTEKSICISGYLLIKNRWLQLAISWFKSTIFKEFDLENLARPHREMDLKRRDIDYLYIDTSIESSKALAYITKDLMLEVPLSISESELKRSKAVTFGNYFSIMLKGLERSSCVENYPTTLRHKIGVLNDNIITSLTNLLNANVDVGLKYALPIGYSKNQSIKVAFLKVFVKIISNFDIHKVKFSAYKNKLIEEFVEESLKNPRFISLAARICPANDIDALSSSMLTVFEVKNAAHIIVVELIKDEIQNASRYADVLRRNSCATRALSMFSRLKGSDYLAKTLKPVLEGIINKGESFEIEKLSPDDPDAERNAQLFTKYLEMLIDSIVNSISSFPPEFFILCQTIYLSVRNKFPGYEKVAVGSFIFLRFFCPALVSPDAENIVDIVTPPQKRSFVIMAKVVQNIANGSINSMKWPLLNSRSSFLHECSEKVSKYLTEIANPTRVITTRVSSERKVTVSEFNYLHRYIYQHGLEIRGEVIAGIKSNEDFNTMKRVSAFTDNLLSALGQPRMEFRNEIPPFIRDKMDQYPELYDFMSRHSLRTFDFKDDFPFINEAVSSEGLPIIIFTYKLLQKQTCDTEALTYRTFQVYSKVWASKHYFVVDCTGFDVHAADDKKLLTFFFNLIPDEAAKNCARFYYHNMTEDFLKMWLPIFKAHNPYLIPYNTPHDFINSDSNSDTIKSLKLTPFSNEVYTDVRVTLHDVSLYDPARERFTPVTLKIGNKYVQMISETPYRFKVTGIDEVVEINFNNVYEVASVASTTVSFETGVPSEFTINFDDGSKLVFCSSKYLEIIKIFYYAQARIEEEYDSPNSENTKQSHNPHNDEKETQEILGSLLLVIYAGFCSDDENVKNISYNVLAATQESFGLDFGCKLRVSPEVHVPHDTSAFCDSLLTGLAKTAPELSLVVWKAVLEGLSDIFEVHHVPHVINSLTPWVGNLYKYVYLADDEKGPENVSYIIRTLISLSVRDSRLIMIYSQCIWSTLILEADLVSVIVDEIVNHSIDRDSEGADWKNVIALLTRVSTVEVCSEVVNRILKVTRSFLPSLKMESSTNSWSELIILVNIGVALFFDSLLLAQLYLPEVLYIVSLLIDVGPSEMRLSLHKLLMNVCQSLSTNEFLPADKRKTLDEIEETFSRHKMRFMSGFSQDKGRILQSFSASSFLSKFTTLEHFISNITLLMDCSSEKDCAQWKAKYNKYVMDAVFNVDSFLSARATMIIGIIGQQGISESLCQSLLLQTIKTIAEPYINDEQLFFVISHAFTYSKVVLGLSPSSPLLKQLFWLATTFAQSPNTIFYHGGLLFMANSVKRICSDRSLGGGEPFPQLLISSRRFADALFAELEAMVAVQWTVQNFPHIVLNLVSKGMLVPHIKTTAVDCLKLFLTLSYKDLSYGPSEDFMCYLLFFYLVSRPSKLSASLEELQVEHKVVYLDEQNFVIESLLEWLQSGSEVSLIALYQASVYFASGGSDELSKLRYLLLVERLVQSRPKKVIQIYSLIRNELKRISTLDVQSEFRQLVFSIAQTLVKEKEYMNCEQHLIKTNELLKSRNLSGIRMIEFPFPNSDSMSGIRTNPYAIYERKKLSVKIMSRMLSSSEDI</sequence>
<dbReference type="HOGENOM" id="CLU_000439_0_0_1"/>
<feature type="region of interest" description="Disordered" evidence="3">
    <location>
        <begin position="355"/>
        <end position="393"/>
    </location>
</feature>
<dbReference type="InterPro" id="IPR001936">
    <property type="entry name" value="RasGAP_dom"/>
</dbReference>
<organism evidence="5 6">
    <name type="scientific">Lachancea thermotolerans (strain ATCC 56472 / CBS 6340 / NRRL Y-8284)</name>
    <name type="common">Yeast</name>
    <name type="synonym">Kluyveromyces thermotolerans</name>
    <dbReference type="NCBI Taxonomy" id="559295"/>
    <lineage>
        <taxon>Eukaryota</taxon>
        <taxon>Fungi</taxon>
        <taxon>Dikarya</taxon>
        <taxon>Ascomycota</taxon>
        <taxon>Saccharomycotina</taxon>
        <taxon>Saccharomycetes</taxon>
        <taxon>Saccharomycetales</taxon>
        <taxon>Saccharomycetaceae</taxon>
        <taxon>Lachancea</taxon>
    </lineage>
</organism>
<dbReference type="Gene3D" id="3.40.525.10">
    <property type="entry name" value="CRAL-TRIO lipid binding domain"/>
    <property type="match status" value="1"/>
</dbReference>
<dbReference type="EMBL" id="CU928171">
    <property type="protein sequence ID" value="CAR25287.1"/>
    <property type="molecule type" value="Genomic_DNA"/>
</dbReference>
<feature type="compositionally biased region" description="Polar residues" evidence="3">
    <location>
        <begin position="813"/>
        <end position="830"/>
    </location>
</feature>
<dbReference type="PANTHER" id="PTHR10194:SF142">
    <property type="entry name" value="NEUROFIBROMIN"/>
    <property type="match status" value="1"/>
</dbReference>
<accession>C5DNC6</accession>
<dbReference type="KEGG" id="lth:KLTH0G15884g"/>
<dbReference type="Gene3D" id="1.10.506.10">
    <property type="entry name" value="GTPase Activation - p120gap, domain 1"/>
    <property type="match status" value="2"/>
</dbReference>
<keyword evidence="2" id="KW-0597">Phosphoprotein</keyword>